<evidence type="ECO:0000313" key="14">
    <source>
        <dbReference type="Proteomes" id="UP000664534"/>
    </source>
</evidence>
<dbReference type="PANTHER" id="PTHR13018">
    <property type="entry name" value="PROBABLE MEMBRANE PROTEIN DUF221-RELATED"/>
    <property type="match status" value="1"/>
</dbReference>
<evidence type="ECO:0000259" key="11">
    <source>
        <dbReference type="Pfam" id="PF13967"/>
    </source>
</evidence>
<evidence type="ECO:0000313" key="13">
    <source>
        <dbReference type="EMBL" id="CAF9918119.1"/>
    </source>
</evidence>
<comment type="caution">
    <text evidence="13">The sequence shown here is derived from an EMBL/GenBank/DDBJ whole genome shotgun (WGS) entry which is preliminary data.</text>
</comment>
<keyword evidence="6 8" id="KW-0472">Membrane</keyword>
<evidence type="ECO:0000256" key="4">
    <source>
        <dbReference type="ARBA" id="ARBA00022692"/>
    </source>
</evidence>
<dbReference type="AlphaFoldDB" id="A0A8H3F6X1"/>
<evidence type="ECO:0000256" key="2">
    <source>
        <dbReference type="ARBA" id="ARBA00007779"/>
    </source>
</evidence>
<feature type="transmembrane region" description="Helical" evidence="8">
    <location>
        <begin position="114"/>
        <end position="136"/>
    </location>
</feature>
<evidence type="ECO:0000256" key="5">
    <source>
        <dbReference type="ARBA" id="ARBA00022989"/>
    </source>
</evidence>
<feature type="transmembrane region" description="Helical" evidence="8">
    <location>
        <begin position="681"/>
        <end position="707"/>
    </location>
</feature>
<feature type="region of interest" description="Disordered" evidence="7">
    <location>
        <begin position="809"/>
        <end position="857"/>
    </location>
</feature>
<evidence type="ECO:0000256" key="6">
    <source>
        <dbReference type="ARBA" id="ARBA00023136"/>
    </source>
</evidence>
<dbReference type="InterPro" id="IPR022257">
    <property type="entry name" value="PHM7_ext"/>
</dbReference>
<feature type="transmembrane region" description="Helical" evidence="8">
    <location>
        <begin position="763"/>
        <end position="781"/>
    </location>
</feature>
<feature type="domain" description="CSC1/OSCA1-like N-terminal transmembrane" evidence="11">
    <location>
        <begin position="33"/>
        <end position="204"/>
    </location>
</feature>
<feature type="domain" description="CSC1/OSCA1-like cytosolic" evidence="12">
    <location>
        <begin position="228"/>
        <end position="470"/>
    </location>
</feature>
<sequence>MATSNSTSNGTLLDLLNGEAGKGQNQQGIALKAFVLNIAVSLCLFAFELSGFFLLKSSAVGRRIYQPKTYLVQDRLRVEAIPANPFKWIHRIFNIEDEELKAKCGLDGYFFIRLLRAMIIIFVPLMVVVVTILLPINYNGGKDSNVFIIDGHNVTGGQDVAFNVTGLDTLAWQNVAPTQTKRYWAHLACAALAISWALYRMYREKLNFIDVRQRFLTSPEHRLKASAKTVLITNIPREYRSKEALEALYDVFVDNDDRSRLTAWVNRDYGSLRALVARRRSLRHALEKEELRILRQVNEKYRKSGDVTDSKRVAENTSQDSLAPGDDDEAHAEHDEQSISAAYETDCHEKAQLWHKYLSPSTASKISLVREKDGRWKPASSFKIWASGEKMVVPKIAWLRAEIARLTIQIEKYLLELDDEERFKKQNSAFIRFDRQMSAHMACSLVSHNKAGRMSPRFLEVAPHEIIWPNMGVTSLGRLVRTCIALVLFAAMLFLWGIPTTILGSVSQLSTLRSSVSWLHWLRAWPSWTISLISGPLTAILLALLVQLVVPALLRKLAVLIGTPTRSKREVTTQDFYFTFLFIELVLVTAISSGIADVVPSIVRNPVNIPSILANNLPKSANYFFNYLIIQSLGFSGSVLFQYLRILYITTIWPWFTQTPRQEAWLQTTIPHQMWGNVYSLITNFAVIAPLMLVFVSITFSLFWVAYRHNYYYVQRNKVDTHGLLFNNAISQLFAGIYVLEIALIGLFFLVRDTQDKVACSSQATIMIVILVLTAAFHFVMEQHLRPLYEFLPVALEDSAVDAERQRFLTHDDNEPSPQESGDSDNIELSDLNPVDKLDGNVNESTKKSASRVQTKSLSATAAQARKALSRLKIETAARVIDIHPHVLEPTVRVRRQEVADQLAAAIARYPDELTDLSPEERDAELKAAFQDPVTREPAPVIWIPQDPAGISGDVLKQTSKYGRYLQYSNAGAYLTPKNKCEVTQPAPDVRPDWLLEWVL</sequence>
<dbReference type="InterPro" id="IPR027815">
    <property type="entry name" value="CSC1/OSCA1-like_cyt"/>
</dbReference>
<keyword evidence="3" id="KW-0813">Transport</keyword>
<dbReference type="Proteomes" id="UP000664534">
    <property type="component" value="Unassembled WGS sequence"/>
</dbReference>
<evidence type="ECO:0000259" key="9">
    <source>
        <dbReference type="Pfam" id="PF02714"/>
    </source>
</evidence>
<feature type="compositionally biased region" description="Basic and acidic residues" evidence="7">
    <location>
        <begin position="305"/>
        <end position="314"/>
    </location>
</feature>
<dbReference type="Pfam" id="PF13967">
    <property type="entry name" value="RSN1_TM"/>
    <property type="match status" value="1"/>
</dbReference>
<dbReference type="PANTHER" id="PTHR13018:SF20">
    <property type="entry name" value="SPORULATION-SPECIFIC PROTEIN 75"/>
    <property type="match status" value="1"/>
</dbReference>
<evidence type="ECO:0000256" key="8">
    <source>
        <dbReference type="SAM" id="Phobius"/>
    </source>
</evidence>
<feature type="transmembrane region" description="Helical" evidence="8">
    <location>
        <begin position="183"/>
        <end position="202"/>
    </location>
</feature>
<evidence type="ECO:0000256" key="1">
    <source>
        <dbReference type="ARBA" id="ARBA00004141"/>
    </source>
</evidence>
<evidence type="ECO:0008006" key="15">
    <source>
        <dbReference type="Google" id="ProtNLM"/>
    </source>
</evidence>
<feature type="domain" description="10TM putative phosphate transporter extracellular tail" evidence="10">
    <location>
        <begin position="904"/>
        <end position="989"/>
    </location>
</feature>
<reference evidence="13" key="1">
    <citation type="submission" date="2021-03" db="EMBL/GenBank/DDBJ databases">
        <authorList>
            <person name="Tagirdzhanova G."/>
        </authorList>
    </citation>
    <scope>NUCLEOTIDE SEQUENCE</scope>
</reference>
<dbReference type="GO" id="GO:0005886">
    <property type="term" value="C:plasma membrane"/>
    <property type="evidence" value="ECO:0007669"/>
    <property type="project" value="TreeGrafter"/>
</dbReference>
<feature type="transmembrane region" description="Helical" evidence="8">
    <location>
        <begin position="575"/>
        <end position="603"/>
    </location>
</feature>
<comment type="subcellular location">
    <subcellularLocation>
        <location evidence="1">Membrane</location>
        <topology evidence="1">Multi-pass membrane protein</topology>
    </subcellularLocation>
</comment>
<organism evidence="13 14">
    <name type="scientific">Imshaugia aleurites</name>
    <dbReference type="NCBI Taxonomy" id="172621"/>
    <lineage>
        <taxon>Eukaryota</taxon>
        <taxon>Fungi</taxon>
        <taxon>Dikarya</taxon>
        <taxon>Ascomycota</taxon>
        <taxon>Pezizomycotina</taxon>
        <taxon>Lecanoromycetes</taxon>
        <taxon>OSLEUM clade</taxon>
        <taxon>Lecanoromycetidae</taxon>
        <taxon>Lecanorales</taxon>
        <taxon>Lecanorineae</taxon>
        <taxon>Parmeliaceae</taxon>
        <taxon>Imshaugia</taxon>
    </lineage>
</organism>
<dbReference type="Pfam" id="PF14703">
    <property type="entry name" value="PHM7_cyt"/>
    <property type="match status" value="1"/>
</dbReference>
<feature type="transmembrane region" description="Helical" evidence="8">
    <location>
        <begin position="729"/>
        <end position="751"/>
    </location>
</feature>
<comment type="similarity">
    <text evidence="2">Belongs to the CSC1 (TC 1.A.17) family.</text>
</comment>
<dbReference type="OrthoDB" id="1076608at2759"/>
<evidence type="ECO:0000256" key="7">
    <source>
        <dbReference type="SAM" id="MobiDB-lite"/>
    </source>
</evidence>
<dbReference type="Pfam" id="PF12621">
    <property type="entry name" value="PHM7_ext"/>
    <property type="match status" value="1"/>
</dbReference>
<dbReference type="EMBL" id="CAJPDT010000020">
    <property type="protein sequence ID" value="CAF9918119.1"/>
    <property type="molecule type" value="Genomic_DNA"/>
</dbReference>
<evidence type="ECO:0000259" key="10">
    <source>
        <dbReference type="Pfam" id="PF12621"/>
    </source>
</evidence>
<keyword evidence="4 8" id="KW-0812">Transmembrane</keyword>
<evidence type="ECO:0000256" key="3">
    <source>
        <dbReference type="ARBA" id="ARBA00022448"/>
    </source>
</evidence>
<protein>
    <recommendedName>
        <fullName evidence="15">DUF221-domain-containing protein</fullName>
    </recommendedName>
</protein>
<keyword evidence="14" id="KW-1185">Reference proteome</keyword>
<feature type="transmembrane region" description="Helical" evidence="8">
    <location>
        <begin position="479"/>
        <end position="498"/>
    </location>
</feature>
<proteinExistence type="inferred from homology"/>
<evidence type="ECO:0000259" key="12">
    <source>
        <dbReference type="Pfam" id="PF14703"/>
    </source>
</evidence>
<feature type="domain" description="CSC1/OSCA1-like 7TM region" evidence="9">
    <location>
        <begin position="482"/>
        <end position="748"/>
    </location>
</feature>
<dbReference type="InterPro" id="IPR003864">
    <property type="entry name" value="CSC1/OSCA1-like_7TM"/>
</dbReference>
<name>A0A8H3F6X1_9LECA</name>
<feature type="transmembrane region" description="Helical" evidence="8">
    <location>
        <begin position="623"/>
        <end position="644"/>
    </location>
</feature>
<feature type="transmembrane region" description="Helical" evidence="8">
    <location>
        <begin position="528"/>
        <end position="554"/>
    </location>
</feature>
<feature type="transmembrane region" description="Helical" evidence="8">
    <location>
        <begin position="34"/>
        <end position="55"/>
    </location>
</feature>
<gene>
    <name evidence="13" type="ORF">IMSHALPRED_004215</name>
</gene>
<dbReference type="InterPro" id="IPR045122">
    <property type="entry name" value="Csc1-like"/>
</dbReference>
<feature type="region of interest" description="Disordered" evidence="7">
    <location>
        <begin position="305"/>
        <end position="336"/>
    </location>
</feature>
<dbReference type="InterPro" id="IPR032880">
    <property type="entry name" value="CSC1/OSCA1-like_N"/>
</dbReference>
<keyword evidence="5 8" id="KW-1133">Transmembrane helix</keyword>
<dbReference type="GO" id="GO:0005227">
    <property type="term" value="F:calcium-activated cation channel activity"/>
    <property type="evidence" value="ECO:0007669"/>
    <property type="project" value="InterPro"/>
</dbReference>
<accession>A0A8H3F6X1</accession>
<dbReference type="Pfam" id="PF02714">
    <property type="entry name" value="RSN1_7TM"/>
    <property type="match status" value="1"/>
</dbReference>